<proteinExistence type="predicted"/>
<feature type="region of interest" description="Disordered" evidence="1">
    <location>
        <begin position="69"/>
        <end position="88"/>
    </location>
</feature>
<protein>
    <submittedName>
        <fullName evidence="2">Uncharacterized protein</fullName>
    </submittedName>
</protein>
<dbReference type="AlphaFoldDB" id="A0A1V4IDM9"/>
<dbReference type="EMBL" id="MZGT01000090">
    <property type="protein sequence ID" value="OPJ57627.1"/>
    <property type="molecule type" value="Genomic_DNA"/>
</dbReference>
<accession>A0A1V4IDM9</accession>
<sequence>MSTNKLNNKDDTNDKLIECPFVINAGGTPSIQEGPIIERPAPKIKGRLYLDTKQGILYRDTGKWWVRLQLGPRGPQGPEGPQGPDPTTRFQVSGDVGGADNFNSGIPFNSFRNLQRISINIPSGTQLVINRIRYYFANSFLRLRIAVGSTIFLSSSNANEETPAFVLYNNTTAVPILVTLEIGTQNTNPDPNTPVRASGADGWWIDLSFV</sequence>
<dbReference type="Proteomes" id="UP000191056">
    <property type="component" value="Unassembled WGS sequence"/>
</dbReference>
<comment type="caution">
    <text evidence="2">The sequence shown here is derived from an EMBL/GenBank/DDBJ whole genome shotgun (WGS) entry which is preliminary data.</text>
</comment>
<gene>
    <name evidence="2" type="ORF">CLCHR_43320</name>
</gene>
<dbReference type="RefSeq" id="WP_079441947.1">
    <property type="nucleotide sequence ID" value="NZ_MZGT01000090.1"/>
</dbReference>
<dbReference type="OrthoDB" id="564699at2"/>
<evidence type="ECO:0000256" key="1">
    <source>
        <dbReference type="SAM" id="MobiDB-lite"/>
    </source>
</evidence>
<reference evidence="2 3" key="1">
    <citation type="submission" date="2017-03" db="EMBL/GenBank/DDBJ databases">
        <title>Genome sequence of Clostridium chromiireducens DSM 23318.</title>
        <authorList>
            <person name="Poehlein A."/>
            <person name="Daniel R."/>
        </authorList>
    </citation>
    <scope>NUCLEOTIDE SEQUENCE [LARGE SCALE GENOMIC DNA]</scope>
    <source>
        <strain evidence="2 3">DSM 23318</strain>
    </source>
</reference>
<evidence type="ECO:0000313" key="3">
    <source>
        <dbReference type="Proteomes" id="UP000191056"/>
    </source>
</evidence>
<organism evidence="2 3">
    <name type="scientific">Clostridium chromiireducens</name>
    <dbReference type="NCBI Taxonomy" id="225345"/>
    <lineage>
        <taxon>Bacteria</taxon>
        <taxon>Bacillati</taxon>
        <taxon>Bacillota</taxon>
        <taxon>Clostridia</taxon>
        <taxon>Eubacteriales</taxon>
        <taxon>Clostridiaceae</taxon>
        <taxon>Clostridium</taxon>
    </lineage>
</organism>
<name>A0A1V4IDM9_9CLOT</name>
<evidence type="ECO:0000313" key="2">
    <source>
        <dbReference type="EMBL" id="OPJ57627.1"/>
    </source>
</evidence>
<keyword evidence="3" id="KW-1185">Reference proteome</keyword>